<dbReference type="GO" id="GO:0032968">
    <property type="term" value="P:positive regulation of transcription elongation by RNA polymerase II"/>
    <property type="evidence" value="ECO:0007669"/>
    <property type="project" value="TreeGrafter"/>
</dbReference>
<feature type="compositionally biased region" description="Low complexity" evidence="5">
    <location>
        <begin position="254"/>
        <end position="277"/>
    </location>
</feature>
<dbReference type="AlphaFoldDB" id="A0A4P9Y1D6"/>
<dbReference type="InterPro" id="IPR007852">
    <property type="entry name" value="Cdc73/Parafibromin"/>
</dbReference>
<dbReference type="Gene3D" id="3.40.50.11990">
    <property type="entry name" value="RNA polymerase II accessory factor, Cdc73 C-terminal domain"/>
    <property type="match status" value="1"/>
</dbReference>
<feature type="region of interest" description="Disordered" evidence="5">
    <location>
        <begin position="123"/>
        <end position="142"/>
    </location>
</feature>
<dbReference type="OrthoDB" id="2186602at2759"/>
<proteinExistence type="inferred from homology"/>
<organism evidence="7 8">
    <name type="scientific">Piptocephalis cylindrospora</name>
    <dbReference type="NCBI Taxonomy" id="1907219"/>
    <lineage>
        <taxon>Eukaryota</taxon>
        <taxon>Fungi</taxon>
        <taxon>Fungi incertae sedis</taxon>
        <taxon>Zoopagomycota</taxon>
        <taxon>Zoopagomycotina</taxon>
        <taxon>Zoopagomycetes</taxon>
        <taxon>Zoopagales</taxon>
        <taxon>Piptocephalidaceae</taxon>
        <taxon>Piptocephalis</taxon>
    </lineage>
</organism>
<keyword evidence="8" id="KW-1185">Reference proteome</keyword>
<evidence type="ECO:0000313" key="8">
    <source>
        <dbReference type="Proteomes" id="UP000267251"/>
    </source>
</evidence>
<comment type="similarity">
    <text evidence="2">Belongs to the CDC73 family.</text>
</comment>
<comment type="subcellular location">
    <subcellularLocation>
        <location evidence="1">Nucleus</location>
    </subcellularLocation>
</comment>
<protein>
    <submittedName>
        <fullName evidence="7">RNA pol II accessory factor, Cdc73 family-domain-containing protein</fullName>
    </submittedName>
</protein>
<dbReference type="PANTHER" id="PTHR12466:SF8">
    <property type="entry name" value="PARAFIBROMIN"/>
    <property type="match status" value="1"/>
</dbReference>
<dbReference type="Proteomes" id="UP000267251">
    <property type="component" value="Unassembled WGS sequence"/>
</dbReference>
<feature type="domain" description="Cell division control protein 73 C-terminal" evidence="6">
    <location>
        <begin position="277"/>
        <end position="391"/>
    </location>
</feature>
<feature type="compositionally biased region" description="Basic and acidic residues" evidence="5">
    <location>
        <begin position="229"/>
        <end position="244"/>
    </location>
</feature>
<dbReference type="EMBL" id="KZ988774">
    <property type="protein sequence ID" value="RKP11610.1"/>
    <property type="molecule type" value="Genomic_DNA"/>
</dbReference>
<evidence type="ECO:0000256" key="2">
    <source>
        <dbReference type="ARBA" id="ARBA00010427"/>
    </source>
</evidence>
<dbReference type="InterPro" id="IPR031336">
    <property type="entry name" value="CDC73_C"/>
</dbReference>
<evidence type="ECO:0000259" key="6">
    <source>
        <dbReference type="Pfam" id="PF05179"/>
    </source>
</evidence>
<keyword evidence="3" id="KW-0804">Transcription</keyword>
<feature type="region of interest" description="Disordered" evidence="5">
    <location>
        <begin position="229"/>
        <end position="277"/>
    </location>
</feature>
<dbReference type="InterPro" id="IPR038103">
    <property type="entry name" value="CDC73_C_sf"/>
</dbReference>
<dbReference type="PANTHER" id="PTHR12466">
    <property type="entry name" value="CDC73 DOMAIN PROTEIN"/>
    <property type="match status" value="1"/>
</dbReference>
<evidence type="ECO:0000256" key="4">
    <source>
        <dbReference type="ARBA" id="ARBA00023242"/>
    </source>
</evidence>
<evidence type="ECO:0000256" key="3">
    <source>
        <dbReference type="ARBA" id="ARBA00023163"/>
    </source>
</evidence>
<dbReference type="GO" id="GO:0006368">
    <property type="term" value="P:transcription elongation by RNA polymerase II"/>
    <property type="evidence" value="ECO:0007669"/>
    <property type="project" value="InterPro"/>
</dbReference>
<dbReference type="GO" id="GO:0016593">
    <property type="term" value="C:Cdc73/Paf1 complex"/>
    <property type="evidence" value="ECO:0007669"/>
    <property type="project" value="InterPro"/>
</dbReference>
<reference evidence="8" key="1">
    <citation type="journal article" date="2018" name="Nat. Microbiol.">
        <title>Leveraging single-cell genomics to expand the fungal tree of life.</title>
        <authorList>
            <person name="Ahrendt S.R."/>
            <person name="Quandt C.A."/>
            <person name="Ciobanu D."/>
            <person name="Clum A."/>
            <person name="Salamov A."/>
            <person name="Andreopoulos B."/>
            <person name="Cheng J.F."/>
            <person name="Woyke T."/>
            <person name="Pelin A."/>
            <person name="Henrissat B."/>
            <person name="Reynolds N.K."/>
            <person name="Benny G.L."/>
            <person name="Smith M.E."/>
            <person name="James T.Y."/>
            <person name="Grigoriev I.V."/>
        </authorList>
    </citation>
    <scope>NUCLEOTIDE SEQUENCE [LARGE SCALE GENOMIC DNA]</scope>
</reference>
<evidence type="ECO:0000256" key="1">
    <source>
        <dbReference type="ARBA" id="ARBA00004123"/>
    </source>
</evidence>
<evidence type="ECO:0000256" key="5">
    <source>
        <dbReference type="SAM" id="MobiDB-lite"/>
    </source>
</evidence>
<name>A0A4P9Y1D6_9FUNG</name>
<evidence type="ECO:0000313" key="7">
    <source>
        <dbReference type="EMBL" id="RKP11610.1"/>
    </source>
</evidence>
<gene>
    <name evidence="7" type="ORF">BJ684DRAFT_21813</name>
</gene>
<dbReference type="GO" id="GO:0000993">
    <property type="term" value="F:RNA polymerase II complex binding"/>
    <property type="evidence" value="ECO:0007669"/>
    <property type="project" value="TreeGrafter"/>
</dbReference>
<accession>A0A4P9Y1D6</accession>
<dbReference type="Pfam" id="PF05179">
    <property type="entry name" value="CDC73_C"/>
    <property type="match status" value="1"/>
</dbReference>
<keyword evidence="4" id="KW-0539">Nucleus</keyword>
<sequence>MPHSPDPLTLLRQHITEGVSLRYLGPDGQSEVAPEQAAFLAIGHYTFPAKTPLPSLTRGGQTGAEAYPLDAITFFWTHRDQAQAAFREYALQCFKANMASVQVMDFRRILSLLQEKPVGTGPTVDGTAVSGTGIAHSRPSAGERMGVDSMEVMAKGSTQPDTAASMADSSASHVITSASSTSTAMLTDIALISAVTSRFFPVRSRESYLGCNKSFGHIRKRAMEALRMQRDRVRQEVKQREKLKTNGKAPAKPSSSSSSSTHSSRSPSSSRANTTSQSDPIILVPAAATSLINIYNVKEFLQGDDDSSPPRPPMFVDANKMREESKEKPTQVTVTHVSGDGKTHRFRVIDRADHLTSREWNNVVAALVTGQAWQFKMWKWKEPAELFHNLK</sequence>